<name>A0AA86VE46_9FABA</name>
<organism evidence="2 3">
    <name type="scientific">Sphenostylis stenocarpa</name>
    <dbReference type="NCBI Taxonomy" id="92480"/>
    <lineage>
        <taxon>Eukaryota</taxon>
        <taxon>Viridiplantae</taxon>
        <taxon>Streptophyta</taxon>
        <taxon>Embryophyta</taxon>
        <taxon>Tracheophyta</taxon>
        <taxon>Spermatophyta</taxon>
        <taxon>Magnoliopsida</taxon>
        <taxon>eudicotyledons</taxon>
        <taxon>Gunneridae</taxon>
        <taxon>Pentapetalae</taxon>
        <taxon>rosids</taxon>
        <taxon>fabids</taxon>
        <taxon>Fabales</taxon>
        <taxon>Fabaceae</taxon>
        <taxon>Papilionoideae</taxon>
        <taxon>50 kb inversion clade</taxon>
        <taxon>NPAAA clade</taxon>
        <taxon>indigoferoid/millettioid clade</taxon>
        <taxon>Phaseoleae</taxon>
        <taxon>Sphenostylis</taxon>
    </lineage>
</organism>
<accession>A0AA86VE46</accession>
<dbReference type="Proteomes" id="UP001189624">
    <property type="component" value="Chromosome 3"/>
</dbReference>
<proteinExistence type="predicted"/>
<sequence length="60" mass="6717">MEVAAEHFNPNECEKIGMQEGNPMNQDLIVKDGNKQYIAMHGEVMRSSALLLPTTIIDEN</sequence>
<reference evidence="2" key="1">
    <citation type="submission" date="2023-10" db="EMBL/GenBank/DDBJ databases">
        <authorList>
            <person name="Domelevo Entfellner J.-B."/>
        </authorList>
    </citation>
    <scope>NUCLEOTIDE SEQUENCE</scope>
</reference>
<dbReference type="Gramene" id="rna-AYBTSS11_LOCUS7535">
    <property type="protein sequence ID" value="CAJ1936544.1"/>
    <property type="gene ID" value="gene-AYBTSS11_LOCUS7535"/>
</dbReference>
<dbReference type="EMBL" id="OY731400">
    <property type="protein sequence ID" value="CAJ1936544.1"/>
    <property type="molecule type" value="Genomic_DNA"/>
</dbReference>
<keyword evidence="3" id="KW-1185">Reference proteome</keyword>
<evidence type="ECO:0000313" key="3">
    <source>
        <dbReference type="Proteomes" id="UP001189624"/>
    </source>
</evidence>
<evidence type="ECO:0000256" key="1">
    <source>
        <dbReference type="SAM" id="MobiDB-lite"/>
    </source>
</evidence>
<dbReference type="AlphaFoldDB" id="A0AA86VE46"/>
<evidence type="ECO:0000313" key="2">
    <source>
        <dbReference type="EMBL" id="CAJ1936544.1"/>
    </source>
</evidence>
<feature type="region of interest" description="Disordered" evidence="1">
    <location>
        <begin position="1"/>
        <end position="20"/>
    </location>
</feature>
<gene>
    <name evidence="2" type="ORF">AYBTSS11_LOCUS7535</name>
</gene>
<protein>
    <submittedName>
        <fullName evidence="2">Uncharacterized protein</fullName>
    </submittedName>
</protein>